<keyword evidence="4" id="KW-1185">Reference proteome</keyword>
<reference evidence="3 4" key="1">
    <citation type="submission" date="2016-10" db="EMBL/GenBank/DDBJ databases">
        <title>Complete genome sequences of three Cupriavidus strains isolated from various Malaysian environments.</title>
        <authorList>
            <person name="Abdullah A.A.-A."/>
            <person name="Shafie N.A.H."/>
            <person name="Lau N.S."/>
        </authorList>
    </citation>
    <scope>NUCLEOTIDE SEQUENCE [LARGE SCALE GENOMIC DNA]</scope>
    <source>
        <strain evidence="3 4">USMAA1020</strain>
    </source>
</reference>
<accession>A0A1D9IBL6</accession>
<sequence>MRTFKQALLGTVLATSLAAAAGLANAAPRAVDPYTDGAAASSSHAYTGEARRVQGARDPYSDGNHQVNARRDAFSDGA</sequence>
<evidence type="ECO:0000313" key="4">
    <source>
        <dbReference type="Proteomes" id="UP000177515"/>
    </source>
</evidence>
<proteinExistence type="predicted"/>
<feature type="signal peptide" evidence="2">
    <location>
        <begin position="1"/>
        <end position="26"/>
    </location>
</feature>
<evidence type="ECO:0000256" key="1">
    <source>
        <dbReference type="SAM" id="MobiDB-lite"/>
    </source>
</evidence>
<dbReference type="EMBL" id="CP017755">
    <property type="protein sequence ID" value="AOZ09524.1"/>
    <property type="molecule type" value="Genomic_DNA"/>
</dbReference>
<evidence type="ECO:0000256" key="2">
    <source>
        <dbReference type="SAM" id="SignalP"/>
    </source>
</evidence>
<keyword evidence="2" id="KW-0732">Signal</keyword>
<evidence type="ECO:0000313" key="3">
    <source>
        <dbReference type="EMBL" id="AOZ09524.1"/>
    </source>
</evidence>
<gene>
    <name evidence="3" type="ORF">BKK80_27650</name>
</gene>
<dbReference type="Proteomes" id="UP000177515">
    <property type="component" value="Chromosome 2"/>
</dbReference>
<organism evidence="3 4">
    <name type="scientific">Cupriavidus malaysiensis</name>
    <dbReference type="NCBI Taxonomy" id="367825"/>
    <lineage>
        <taxon>Bacteria</taxon>
        <taxon>Pseudomonadati</taxon>
        <taxon>Pseudomonadota</taxon>
        <taxon>Betaproteobacteria</taxon>
        <taxon>Burkholderiales</taxon>
        <taxon>Burkholderiaceae</taxon>
        <taxon>Cupriavidus</taxon>
    </lineage>
</organism>
<dbReference type="RefSeq" id="WP_071019965.1">
    <property type="nucleotide sequence ID" value="NZ_CP017755.1"/>
</dbReference>
<name>A0A1D9IBL6_9BURK</name>
<feature type="region of interest" description="Disordered" evidence="1">
    <location>
        <begin position="35"/>
        <end position="78"/>
    </location>
</feature>
<evidence type="ECO:0008006" key="5">
    <source>
        <dbReference type="Google" id="ProtNLM"/>
    </source>
</evidence>
<protein>
    <recommendedName>
        <fullName evidence="5">Hydroxyquinol 1,2-dioxygenase</fullName>
    </recommendedName>
</protein>
<feature type="chain" id="PRO_5047277850" description="Hydroxyquinol 1,2-dioxygenase" evidence="2">
    <location>
        <begin position="27"/>
        <end position="78"/>
    </location>
</feature>
<feature type="compositionally biased region" description="Basic and acidic residues" evidence="1">
    <location>
        <begin position="69"/>
        <end position="78"/>
    </location>
</feature>